<dbReference type="EnsemblMetazoa" id="GAUT027717-RA">
    <property type="protein sequence ID" value="GAUT027717-PA"/>
    <property type="gene ID" value="GAUT027717"/>
</dbReference>
<proteinExistence type="predicted"/>
<dbReference type="Proteomes" id="UP000078200">
    <property type="component" value="Unassembled WGS sequence"/>
</dbReference>
<evidence type="ECO:0000313" key="2">
    <source>
        <dbReference type="EnsemblMetazoa" id="GAUT027717-PA"/>
    </source>
</evidence>
<keyword evidence="1" id="KW-0732">Signal</keyword>
<organism evidence="2 3">
    <name type="scientific">Glossina austeni</name>
    <name type="common">Savannah tsetse fly</name>
    <dbReference type="NCBI Taxonomy" id="7395"/>
    <lineage>
        <taxon>Eukaryota</taxon>
        <taxon>Metazoa</taxon>
        <taxon>Ecdysozoa</taxon>
        <taxon>Arthropoda</taxon>
        <taxon>Hexapoda</taxon>
        <taxon>Insecta</taxon>
        <taxon>Pterygota</taxon>
        <taxon>Neoptera</taxon>
        <taxon>Endopterygota</taxon>
        <taxon>Diptera</taxon>
        <taxon>Brachycera</taxon>
        <taxon>Muscomorpha</taxon>
        <taxon>Hippoboscoidea</taxon>
        <taxon>Glossinidae</taxon>
        <taxon>Glossina</taxon>
    </lineage>
</organism>
<feature type="signal peptide" evidence="1">
    <location>
        <begin position="1"/>
        <end position="19"/>
    </location>
</feature>
<reference evidence="2" key="1">
    <citation type="submission" date="2020-05" db="UniProtKB">
        <authorList>
            <consortium name="EnsemblMetazoa"/>
        </authorList>
    </citation>
    <scope>IDENTIFICATION</scope>
    <source>
        <strain evidence="2">TTRI</strain>
    </source>
</reference>
<evidence type="ECO:0000256" key="1">
    <source>
        <dbReference type="SAM" id="SignalP"/>
    </source>
</evidence>
<feature type="chain" id="PRO_5008399097" evidence="1">
    <location>
        <begin position="20"/>
        <end position="209"/>
    </location>
</feature>
<name>A0A1A9V6R9_GLOAU</name>
<dbReference type="VEuPathDB" id="VectorBase:GAUT027717"/>
<accession>A0A1A9V6R9</accession>
<sequence>MSTFIILLAILVACYSVTAGSIGDYSNELSYHQDSLGDFGDHLDESHFPTDFHGGSSEHDHLFSAAVSDGHDFGGEEYSHKPVPGIDHGKGVISYSKPFALCLWKALLKSILSLTLRRPMFFDTPKSRKVFVCNFALSKMLPAAWSPFEDIAINLSFFNCSTTLLEDYFISLYDWQQYLWSVFPNVIVSNILSYKEELESNSSSSSSRQ</sequence>
<protein>
    <submittedName>
        <fullName evidence="2">Uncharacterized protein</fullName>
    </submittedName>
</protein>
<dbReference type="AlphaFoldDB" id="A0A1A9V6R9"/>
<keyword evidence="3" id="KW-1185">Reference proteome</keyword>
<evidence type="ECO:0000313" key="3">
    <source>
        <dbReference type="Proteomes" id="UP000078200"/>
    </source>
</evidence>